<dbReference type="SMART" id="SM00382">
    <property type="entry name" value="AAA"/>
    <property type="match status" value="2"/>
</dbReference>
<dbReference type="Pfam" id="PF00226">
    <property type="entry name" value="DnaJ"/>
    <property type="match status" value="1"/>
</dbReference>
<dbReference type="GO" id="GO:0140359">
    <property type="term" value="F:ABC-type transporter activity"/>
    <property type="evidence" value="ECO:0007669"/>
    <property type="project" value="InterPro"/>
</dbReference>
<feature type="domain" description="ABC transporter" evidence="12">
    <location>
        <begin position="281"/>
        <end position="543"/>
    </location>
</feature>
<dbReference type="Proteomes" id="UP000239649">
    <property type="component" value="Unassembled WGS sequence"/>
</dbReference>
<proteinExistence type="predicted"/>
<keyword evidence="14" id="KW-1185">Reference proteome</keyword>
<dbReference type="GO" id="GO:0005524">
    <property type="term" value="F:ATP binding"/>
    <property type="evidence" value="ECO:0007669"/>
    <property type="project" value="UniProtKB-KW"/>
</dbReference>
<feature type="compositionally biased region" description="Low complexity" evidence="9">
    <location>
        <begin position="1510"/>
        <end position="1533"/>
    </location>
</feature>
<evidence type="ECO:0000313" key="14">
    <source>
        <dbReference type="Proteomes" id="UP000239649"/>
    </source>
</evidence>
<dbReference type="InterPro" id="IPR003439">
    <property type="entry name" value="ABC_transporter-like_ATP-bd"/>
</dbReference>
<dbReference type="OrthoDB" id="66620at2759"/>
<dbReference type="InterPro" id="IPR036869">
    <property type="entry name" value="J_dom_sf"/>
</dbReference>
<accession>A0A2P6V5N8</accession>
<name>A0A2P6V5N8_9CHLO</name>
<dbReference type="CDD" id="cd06257">
    <property type="entry name" value="DnaJ"/>
    <property type="match status" value="1"/>
</dbReference>
<dbReference type="InterPro" id="IPR003593">
    <property type="entry name" value="AAA+_ATPase"/>
</dbReference>
<dbReference type="EMBL" id="LHPF02000027">
    <property type="protein sequence ID" value="PSC69400.1"/>
    <property type="molecule type" value="Genomic_DNA"/>
</dbReference>
<evidence type="ECO:0000256" key="1">
    <source>
        <dbReference type="ARBA" id="ARBA00004141"/>
    </source>
</evidence>
<dbReference type="Gene3D" id="3.40.50.300">
    <property type="entry name" value="P-loop containing nucleotide triphosphate hydrolases"/>
    <property type="match status" value="2"/>
</dbReference>
<keyword evidence="2" id="KW-0813">Transport</keyword>
<evidence type="ECO:0000256" key="9">
    <source>
        <dbReference type="SAM" id="MobiDB-lite"/>
    </source>
</evidence>
<feature type="region of interest" description="Disordered" evidence="9">
    <location>
        <begin position="1505"/>
        <end position="1549"/>
    </location>
</feature>
<keyword evidence="6" id="KW-0067">ATP-binding</keyword>
<dbReference type="Pfam" id="PF01061">
    <property type="entry name" value="ABC2_membrane"/>
    <property type="match status" value="2"/>
</dbReference>
<keyword evidence="3 10" id="KW-0812">Transmembrane</keyword>
<evidence type="ECO:0000256" key="6">
    <source>
        <dbReference type="ARBA" id="ARBA00022840"/>
    </source>
</evidence>
<dbReference type="CDD" id="cd03232">
    <property type="entry name" value="ABCG_PDR_domain2"/>
    <property type="match status" value="1"/>
</dbReference>
<reference evidence="13 14" key="1">
    <citation type="journal article" date="2018" name="Plant J.">
        <title>Genome sequences of Chlorella sorokiniana UTEX 1602 and Micractinium conductrix SAG 241.80: implications to maltose excretion by a green alga.</title>
        <authorList>
            <person name="Arriola M.B."/>
            <person name="Velmurugan N."/>
            <person name="Zhang Y."/>
            <person name="Plunkett M.H."/>
            <person name="Hondzo H."/>
            <person name="Barney B.M."/>
        </authorList>
    </citation>
    <scope>NUCLEOTIDE SEQUENCE [LARGE SCALE GENOMIC DNA]</scope>
    <source>
        <strain evidence="13 14">SAG 241.80</strain>
    </source>
</reference>
<feature type="transmembrane region" description="Helical" evidence="10">
    <location>
        <begin position="1282"/>
        <end position="1300"/>
    </location>
</feature>
<dbReference type="PANTHER" id="PTHR19241">
    <property type="entry name" value="ATP-BINDING CASSETTE TRANSPORTER"/>
    <property type="match status" value="1"/>
</dbReference>
<evidence type="ECO:0000259" key="12">
    <source>
        <dbReference type="PROSITE" id="PS50893"/>
    </source>
</evidence>
<feature type="transmembrane region" description="Helical" evidence="10">
    <location>
        <begin position="1398"/>
        <end position="1426"/>
    </location>
</feature>
<keyword evidence="8 10" id="KW-0472">Membrane</keyword>
<dbReference type="Gene3D" id="1.10.287.110">
    <property type="entry name" value="DnaJ domain"/>
    <property type="match status" value="1"/>
</dbReference>
<evidence type="ECO:0000256" key="4">
    <source>
        <dbReference type="ARBA" id="ARBA00022737"/>
    </source>
</evidence>
<dbReference type="FunFam" id="3.40.50.300:FF:003489">
    <property type="entry name" value="ABC transporter G family member 39"/>
    <property type="match status" value="1"/>
</dbReference>
<dbReference type="SUPFAM" id="SSF52540">
    <property type="entry name" value="P-loop containing nucleoside triphosphate hydrolases"/>
    <property type="match status" value="2"/>
</dbReference>
<feature type="transmembrane region" description="Helical" evidence="10">
    <location>
        <begin position="705"/>
        <end position="733"/>
    </location>
</feature>
<sequence length="1549" mass="168317">MSSTRPYTDPFEVLGLPPSASNEEVKRAFRALALRCHPDVDRSPQAAARFTAIKRATDTILKGHHPAAPAGPGPASAYAAWQSYAQASAAEAPDWRPRSRHTALWLCAATLVGGFGILYGAILSHDWLGGYSWLTPAVAEERLRHPTPRRQQLMALMLEERSRDTQQQQQQQQGRAAAAAAAAEHSKQLAAKEAVLVKGPNGQWQLVTLRRLDQHARQLLLSRVYRESEDEGLGFFARVRDRLDRAGVPDATVEIRFKDLTVRGTQVVKPALGARSAWDKLKSMNPFHATAPKVRKWNIIDGVSGVIRPGRLTLLLGTPGSGRSVLMKALAGRLKNEKTLKALDRFVPERTAAYISQHYGELTVRQTLKFSARVQGGRKDLVELFEETEAKLGIKPDPDIHSYMAALAASGKTSLAVDIMLRTLGLEICADTLIGNHMIRGICGGQKKRVTGGEMLVGPSRMLFADEISTGLDSATTHDIVSAMRTVSHNMRSTQVVALLQPAPETYDLFDDIVLLSSGKIIFHGPRELVLPFFEEVPTLADQRRYWAGNPAEWQFVSADEIAHEFYNNTEPGRAAMAELSQPAPTAQITEDPALVKTRYGASLGELTRACLRRGLWLLGGNKEMHIGRLVQTILLAFVAGTLFLNEDKGLQPGPDGVLRSLTSANAFLGISFFSLTLFMVNAMPDGAMMVESLNVWYKHRFYPAFCFGLQAVMARVPWVFAEACVWTLMVYFMVGFTTSARLLAFWGMLFGAGVFSLTLFLACAAFMRRVPSTMALQATFLLLLFTTCGFVINKAQIPGVASTPLTTTPGWGCSLCGVGCSLFNFFGLNWLLACMPAPKDSVVVSEEVYAMQAHARTGSTSDLAALDKKSGGKLASMVKSASGGNLAGAAAGEAVVVAPVHAQQALPFKPLCITFRDICYSVPFPKGAVKDEAQSTSEGPHADRLVLLRNISGSFRPGVLTALMGASGAGKSTLMDVLAGRKTGGTITGDIRVNGHPKVHDTLARVMGYCEQNDIHMAMATVEEALLFSARLRLPSEVSKDGATTRVFVKEIMDLIELTPIAHSPVGIPGSGLNVEQRKRQTIAVELVANPSIVFMDEPTSGLDARGAGLVMRAVKATVDTGRIVVCTIHQPSLEIFEAFSELLLLKRGGEIIFNGPVGTDASNLINFSSINGVPAIKPRINPANWMLEVTSPDAEKATGLNFAELYNGSQLAEASIAMVEKYSEPPAGDAPLRYEDLEVSSWGQQMRELMRRNSRELLLFATLYANQGQATGTFSEVLNIAGAMFASSTFMSVMYLFIVQDVLVVRRTVFYREHAAGTYSVVPFWLAELLAEGPWLVASALIYSVIVYFSIGFINDGAKFFWYFLFMILSNVTLLSFGSMMVYLTPQLEISQGLSAFFFSLFNLIGGFMLPKVGIPAGWIWLYWLNPLSYVLYGLTASQLADVKTETVMPDGTSLPVDQFINSYFGFEHSFIGWAALVLAGFALSYRLVALFALAKDQSTKSAELAPAGGARRASTGATAALRRRSSCSSAEGGRPANVSSQPEPQH</sequence>
<evidence type="ECO:0000256" key="10">
    <source>
        <dbReference type="SAM" id="Phobius"/>
    </source>
</evidence>
<feature type="transmembrane region" description="Helical" evidence="10">
    <location>
        <begin position="1473"/>
        <end position="1497"/>
    </location>
</feature>
<feature type="domain" description="J" evidence="11">
    <location>
        <begin position="9"/>
        <end position="85"/>
    </location>
</feature>
<evidence type="ECO:0000256" key="7">
    <source>
        <dbReference type="ARBA" id="ARBA00022989"/>
    </source>
</evidence>
<protein>
    <submittedName>
        <fullName evidence="13">Pleiotropic drug resistance 1</fullName>
    </submittedName>
</protein>
<feature type="transmembrane region" description="Helical" evidence="10">
    <location>
        <begin position="779"/>
        <end position="798"/>
    </location>
</feature>
<comment type="subcellular location">
    <subcellularLocation>
        <location evidence="1">Membrane</location>
        <topology evidence="1">Multi-pass membrane protein</topology>
    </subcellularLocation>
</comment>
<evidence type="ECO:0000259" key="11">
    <source>
        <dbReference type="PROSITE" id="PS50076"/>
    </source>
</evidence>
<feature type="transmembrane region" description="Helical" evidence="10">
    <location>
        <begin position="745"/>
        <end position="767"/>
    </location>
</feature>
<keyword evidence="7 10" id="KW-1133">Transmembrane helix</keyword>
<feature type="transmembrane region" description="Helical" evidence="10">
    <location>
        <begin position="103"/>
        <end position="123"/>
    </location>
</feature>
<dbReference type="PROSITE" id="PS50893">
    <property type="entry name" value="ABC_TRANSPORTER_2"/>
    <property type="match status" value="2"/>
</dbReference>
<organism evidence="13 14">
    <name type="scientific">Micractinium conductrix</name>
    <dbReference type="NCBI Taxonomy" id="554055"/>
    <lineage>
        <taxon>Eukaryota</taxon>
        <taxon>Viridiplantae</taxon>
        <taxon>Chlorophyta</taxon>
        <taxon>core chlorophytes</taxon>
        <taxon>Trebouxiophyceae</taxon>
        <taxon>Chlorellales</taxon>
        <taxon>Chlorellaceae</taxon>
        <taxon>Chlorella clade</taxon>
        <taxon>Micractinium</taxon>
    </lineage>
</organism>
<evidence type="ECO:0000256" key="8">
    <source>
        <dbReference type="ARBA" id="ARBA00023136"/>
    </source>
</evidence>
<evidence type="ECO:0000256" key="5">
    <source>
        <dbReference type="ARBA" id="ARBA00022741"/>
    </source>
</evidence>
<dbReference type="SUPFAM" id="SSF46565">
    <property type="entry name" value="Chaperone J-domain"/>
    <property type="match status" value="1"/>
</dbReference>
<evidence type="ECO:0000256" key="3">
    <source>
        <dbReference type="ARBA" id="ARBA00022692"/>
    </source>
</evidence>
<dbReference type="PRINTS" id="PR00625">
    <property type="entry name" value="JDOMAIN"/>
</dbReference>
<dbReference type="GO" id="GO:0016020">
    <property type="term" value="C:membrane"/>
    <property type="evidence" value="ECO:0007669"/>
    <property type="project" value="UniProtKB-SubCell"/>
</dbReference>
<comment type="caution">
    <text evidence="13">The sequence shown here is derived from an EMBL/GenBank/DDBJ whole genome shotgun (WGS) entry which is preliminary data.</text>
</comment>
<evidence type="ECO:0000256" key="2">
    <source>
        <dbReference type="ARBA" id="ARBA00022448"/>
    </source>
</evidence>
<dbReference type="InterPro" id="IPR013525">
    <property type="entry name" value="ABC2_TM"/>
</dbReference>
<feature type="region of interest" description="Disordered" evidence="9">
    <location>
        <begin position="160"/>
        <end position="181"/>
    </location>
</feature>
<dbReference type="InterPro" id="IPR001623">
    <property type="entry name" value="DnaJ_domain"/>
</dbReference>
<gene>
    <name evidence="13" type="ORF">C2E20_7152</name>
</gene>
<dbReference type="Pfam" id="PF00005">
    <property type="entry name" value="ABC_tran"/>
    <property type="match status" value="2"/>
</dbReference>
<feature type="domain" description="ABC transporter" evidence="12">
    <location>
        <begin position="930"/>
        <end position="1175"/>
    </location>
</feature>
<feature type="compositionally biased region" description="Polar residues" evidence="9">
    <location>
        <begin position="1540"/>
        <end position="1549"/>
    </location>
</feature>
<dbReference type="GO" id="GO:0016887">
    <property type="term" value="F:ATP hydrolysis activity"/>
    <property type="evidence" value="ECO:0007669"/>
    <property type="project" value="InterPro"/>
</dbReference>
<dbReference type="STRING" id="554055.A0A2P6V5N8"/>
<feature type="transmembrane region" description="Helical" evidence="10">
    <location>
        <begin position="1337"/>
        <end position="1356"/>
    </location>
</feature>
<dbReference type="FunFam" id="3.40.50.300:FF:000532">
    <property type="entry name" value="ABC transporter G family member 34"/>
    <property type="match status" value="1"/>
</dbReference>
<feature type="compositionally biased region" description="Low complexity" evidence="9">
    <location>
        <begin position="166"/>
        <end position="181"/>
    </location>
</feature>
<keyword evidence="5" id="KW-0547">Nucleotide-binding</keyword>
<keyword evidence="4" id="KW-0677">Repeat</keyword>
<dbReference type="GO" id="GO:0071944">
    <property type="term" value="C:cell periphery"/>
    <property type="evidence" value="ECO:0007669"/>
    <property type="project" value="UniProtKB-ARBA"/>
</dbReference>
<dbReference type="PROSITE" id="PS50076">
    <property type="entry name" value="DNAJ_2"/>
    <property type="match status" value="1"/>
</dbReference>
<feature type="transmembrane region" description="Helical" evidence="10">
    <location>
        <begin position="810"/>
        <end position="833"/>
    </location>
</feature>
<feature type="transmembrane region" description="Helical" evidence="10">
    <location>
        <begin position="1362"/>
        <end position="1386"/>
    </location>
</feature>
<dbReference type="InterPro" id="IPR027417">
    <property type="entry name" value="P-loop_NTPase"/>
</dbReference>
<dbReference type="SMART" id="SM00271">
    <property type="entry name" value="DnaJ"/>
    <property type="match status" value="1"/>
</dbReference>
<evidence type="ECO:0000313" key="13">
    <source>
        <dbReference type="EMBL" id="PSC69400.1"/>
    </source>
</evidence>
<dbReference type="InterPro" id="IPR034003">
    <property type="entry name" value="ABCG_PDR_2"/>
</dbReference>